<feature type="non-terminal residue" evidence="4">
    <location>
        <position position="232"/>
    </location>
</feature>
<keyword evidence="2" id="KW-0472">Membrane</keyword>
<dbReference type="OrthoDB" id="5850908at2759"/>
<feature type="transmembrane region" description="Helical" evidence="2">
    <location>
        <begin position="99"/>
        <end position="124"/>
    </location>
</feature>
<sequence>LHAFLGLINSHKTFVKDLCSLRTPLDVLTKKFAVYTWAAECQSCSDSIKETVASDLLLPHFNPKLPINVSADASNREIGAVLQTDPKRRYTIPHKDFNLVFFSTLRFFFVFFWNRGYVIILLFFGKKKRLPIFSVNRLQRWTTTLLNYDFTIEEVNTKDFGQVDALSRLIASQPSEPKDCVIAAIDTEVTVEFVDSCSSLPVSFESLQTATTTDRVVKQVVESRRWDSWPKI</sequence>
<reference evidence="4 5" key="1">
    <citation type="submission" date="2014-11" db="EMBL/GenBank/DDBJ databases">
        <title>Genetic blueprint of the zoonotic pathogen Toxocara canis.</title>
        <authorList>
            <person name="Zhu X.-Q."/>
            <person name="Korhonen P.K."/>
            <person name="Cai H."/>
            <person name="Young N.D."/>
            <person name="Nejsum P."/>
            <person name="von Samson-Himmelstjerna G."/>
            <person name="Boag P.R."/>
            <person name="Tan P."/>
            <person name="Li Q."/>
            <person name="Min J."/>
            <person name="Yang Y."/>
            <person name="Wang X."/>
            <person name="Fang X."/>
            <person name="Hall R.S."/>
            <person name="Hofmann A."/>
            <person name="Sternberg P.W."/>
            <person name="Jex A.R."/>
            <person name="Gasser R.B."/>
        </authorList>
    </citation>
    <scope>NUCLEOTIDE SEQUENCE [LARGE SCALE GENOMIC DNA]</scope>
    <source>
        <strain evidence="4">PN_DK_2014</strain>
    </source>
</reference>
<keyword evidence="2" id="KW-0812">Transmembrane</keyword>
<dbReference type="SUPFAM" id="SSF56672">
    <property type="entry name" value="DNA/RNA polymerases"/>
    <property type="match status" value="1"/>
</dbReference>
<feature type="domain" description="Reverse transcriptase/retrotransposon-derived protein RNase H-like" evidence="3">
    <location>
        <begin position="37"/>
        <end position="86"/>
    </location>
</feature>
<organism evidence="4 5">
    <name type="scientific">Toxocara canis</name>
    <name type="common">Canine roundworm</name>
    <dbReference type="NCBI Taxonomy" id="6265"/>
    <lineage>
        <taxon>Eukaryota</taxon>
        <taxon>Metazoa</taxon>
        <taxon>Ecdysozoa</taxon>
        <taxon>Nematoda</taxon>
        <taxon>Chromadorea</taxon>
        <taxon>Rhabditida</taxon>
        <taxon>Spirurina</taxon>
        <taxon>Ascaridomorpha</taxon>
        <taxon>Ascaridoidea</taxon>
        <taxon>Toxocaridae</taxon>
        <taxon>Toxocara</taxon>
    </lineage>
</organism>
<dbReference type="Pfam" id="PF17919">
    <property type="entry name" value="RT_RNaseH_2"/>
    <property type="match status" value="1"/>
</dbReference>
<dbReference type="STRING" id="6265.A0A0B2UXT2"/>
<evidence type="ECO:0000259" key="3">
    <source>
        <dbReference type="Pfam" id="PF17919"/>
    </source>
</evidence>
<evidence type="ECO:0000313" key="5">
    <source>
        <dbReference type="Proteomes" id="UP000031036"/>
    </source>
</evidence>
<protein>
    <recommendedName>
        <fullName evidence="3">Reverse transcriptase/retrotransposon-derived protein RNase H-like domain-containing protein</fullName>
    </recommendedName>
</protein>
<dbReference type="Proteomes" id="UP000031036">
    <property type="component" value="Unassembled WGS sequence"/>
</dbReference>
<name>A0A0B2UXT2_TOXCA</name>
<dbReference type="PANTHER" id="PTHR37984">
    <property type="entry name" value="PROTEIN CBG26694"/>
    <property type="match status" value="1"/>
</dbReference>
<dbReference type="PANTHER" id="PTHR37984:SF5">
    <property type="entry name" value="PROTEIN NYNRIN-LIKE"/>
    <property type="match status" value="1"/>
</dbReference>
<keyword evidence="1" id="KW-0511">Multifunctional enzyme</keyword>
<dbReference type="InterPro" id="IPR041577">
    <property type="entry name" value="RT_RNaseH_2"/>
</dbReference>
<accession>A0A0B2UXT2</accession>
<dbReference type="InterPro" id="IPR050951">
    <property type="entry name" value="Retrovirus_Pol_polyprotein"/>
</dbReference>
<gene>
    <name evidence="4" type="ORF">Tcan_01268</name>
</gene>
<dbReference type="EMBL" id="JPKZ01002988">
    <property type="protein sequence ID" value="KHN73902.1"/>
    <property type="molecule type" value="Genomic_DNA"/>
</dbReference>
<dbReference type="InterPro" id="IPR043502">
    <property type="entry name" value="DNA/RNA_pol_sf"/>
</dbReference>
<dbReference type="AlphaFoldDB" id="A0A0B2UXT2"/>
<dbReference type="Gene3D" id="3.30.70.270">
    <property type="match status" value="1"/>
</dbReference>
<proteinExistence type="predicted"/>
<keyword evidence="2" id="KW-1133">Transmembrane helix</keyword>
<evidence type="ECO:0000256" key="1">
    <source>
        <dbReference type="ARBA" id="ARBA00023268"/>
    </source>
</evidence>
<evidence type="ECO:0000256" key="2">
    <source>
        <dbReference type="SAM" id="Phobius"/>
    </source>
</evidence>
<comment type="caution">
    <text evidence="4">The sequence shown here is derived from an EMBL/GenBank/DDBJ whole genome shotgun (WGS) entry which is preliminary data.</text>
</comment>
<dbReference type="OMA" id="HNTWHTI"/>
<evidence type="ECO:0000313" key="4">
    <source>
        <dbReference type="EMBL" id="KHN73902.1"/>
    </source>
</evidence>
<feature type="non-terminal residue" evidence="4">
    <location>
        <position position="1"/>
    </location>
</feature>
<dbReference type="GO" id="GO:0003824">
    <property type="term" value="F:catalytic activity"/>
    <property type="evidence" value="ECO:0007669"/>
    <property type="project" value="UniProtKB-KW"/>
</dbReference>
<keyword evidence="5" id="KW-1185">Reference proteome</keyword>
<dbReference type="InterPro" id="IPR043128">
    <property type="entry name" value="Rev_trsase/Diguanyl_cyclase"/>
</dbReference>